<dbReference type="Gene3D" id="1.10.287.130">
    <property type="match status" value="1"/>
</dbReference>
<dbReference type="PANTHER" id="PTHR24422">
    <property type="entry name" value="CHEMOTAXIS PROTEIN METHYLTRANSFERASE"/>
    <property type="match status" value="1"/>
</dbReference>
<evidence type="ECO:0000259" key="11">
    <source>
        <dbReference type="PROSITE" id="PS50123"/>
    </source>
</evidence>
<dbReference type="CDD" id="cd16922">
    <property type="entry name" value="HATPase_EvgS-ArcB-TorS-like"/>
    <property type="match status" value="1"/>
</dbReference>
<dbReference type="Pfam" id="PF02518">
    <property type="entry name" value="HATPase_c"/>
    <property type="match status" value="1"/>
</dbReference>
<dbReference type="InterPro" id="IPR005467">
    <property type="entry name" value="His_kinase_dom"/>
</dbReference>
<dbReference type="InterPro" id="IPR050903">
    <property type="entry name" value="Bact_Chemotaxis_MeTrfase"/>
</dbReference>
<keyword evidence="4" id="KW-0378">Hydrolase</keyword>
<dbReference type="SUPFAM" id="SSF47384">
    <property type="entry name" value="Homodimeric domain of signal transducing histidine kinase"/>
    <property type="match status" value="1"/>
</dbReference>
<name>A0A8J7IUC4_9CYAN</name>
<dbReference type="GO" id="GO:0008984">
    <property type="term" value="F:protein-glutamate methylesterase activity"/>
    <property type="evidence" value="ECO:0007669"/>
    <property type="project" value="InterPro"/>
</dbReference>
<dbReference type="SUPFAM" id="SSF47757">
    <property type="entry name" value="Chemotaxis receptor methyltransferase CheR, N-terminal domain"/>
    <property type="match status" value="1"/>
</dbReference>
<gene>
    <name evidence="12" type="ORF">IQ249_11010</name>
</gene>
<feature type="region of interest" description="Disordered" evidence="6">
    <location>
        <begin position="497"/>
        <end position="517"/>
    </location>
</feature>
<organism evidence="12 13">
    <name type="scientific">Lusitaniella coriacea LEGE 07157</name>
    <dbReference type="NCBI Taxonomy" id="945747"/>
    <lineage>
        <taxon>Bacteria</taxon>
        <taxon>Bacillati</taxon>
        <taxon>Cyanobacteriota</taxon>
        <taxon>Cyanophyceae</taxon>
        <taxon>Spirulinales</taxon>
        <taxon>Lusitaniellaceae</taxon>
        <taxon>Lusitaniella</taxon>
    </lineage>
</organism>
<feature type="domain" description="CheB-type methylesterase" evidence="10">
    <location>
        <begin position="21"/>
        <end position="206"/>
    </location>
</feature>
<comment type="caution">
    <text evidence="12">The sequence shown here is derived from an EMBL/GenBank/DDBJ whole genome shotgun (WGS) entry which is preliminary data.</text>
</comment>
<evidence type="ECO:0000259" key="9">
    <source>
        <dbReference type="PROSITE" id="PS50113"/>
    </source>
</evidence>
<dbReference type="InterPro" id="IPR029063">
    <property type="entry name" value="SAM-dependent_MTases_sf"/>
</dbReference>
<dbReference type="InterPro" id="IPR036097">
    <property type="entry name" value="HisK_dim/P_sf"/>
</dbReference>
<dbReference type="SUPFAM" id="SSF55785">
    <property type="entry name" value="PYP-like sensor domain (PAS domain)"/>
    <property type="match status" value="2"/>
</dbReference>
<dbReference type="Pfam" id="PF13596">
    <property type="entry name" value="PAS_10"/>
    <property type="match status" value="1"/>
</dbReference>
<evidence type="ECO:0000259" key="8">
    <source>
        <dbReference type="PROSITE" id="PS50112"/>
    </source>
</evidence>
<dbReference type="SUPFAM" id="SSF53335">
    <property type="entry name" value="S-adenosyl-L-methionine-dependent methyltransferases"/>
    <property type="match status" value="1"/>
</dbReference>
<dbReference type="InterPro" id="IPR022642">
    <property type="entry name" value="CheR_C"/>
</dbReference>
<dbReference type="InterPro" id="IPR003661">
    <property type="entry name" value="HisK_dim/P_dom"/>
</dbReference>
<evidence type="ECO:0000313" key="13">
    <source>
        <dbReference type="Proteomes" id="UP000654482"/>
    </source>
</evidence>
<dbReference type="InterPro" id="IPR000673">
    <property type="entry name" value="Sig_transdc_resp-reg_Me-estase"/>
</dbReference>
<accession>A0A8J7IUC4</accession>
<dbReference type="GO" id="GO:0006935">
    <property type="term" value="P:chemotaxis"/>
    <property type="evidence" value="ECO:0007669"/>
    <property type="project" value="UniProtKB-UniRule"/>
</dbReference>
<reference evidence="12" key="1">
    <citation type="submission" date="2020-10" db="EMBL/GenBank/DDBJ databases">
        <authorList>
            <person name="Castelo-Branco R."/>
            <person name="Eusebio N."/>
            <person name="Adriana R."/>
            <person name="Vieira A."/>
            <person name="Brugerolle De Fraissinette N."/>
            <person name="Rezende De Castro R."/>
            <person name="Schneider M.P."/>
            <person name="Vasconcelos V."/>
            <person name="Leao P.N."/>
        </authorList>
    </citation>
    <scope>NUCLEOTIDE SEQUENCE</scope>
    <source>
        <strain evidence="12">LEGE 07157</strain>
    </source>
</reference>
<feature type="domain" description="PAC" evidence="9">
    <location>
        <begin position="963"/>
        <end position="1015"/>
    </location>
</feature>
<evidence type="ECO:0000256" key="4">
    <source>
        <dbReference type="PROSITE-ProRule" id="PRU00050"/>
    </source>
</evidence>
<evidence type="ECO:0000259" key="7">
    <source>
        <dbReference type="PROSITE" id="PS50109"/>
    </source>
</evidence>
<feature type="domain" description="PAC" evidence="9">
    <location>
        <begin position="1089"/>
        <end position="1141"/>
    </location>
</feature>
<dbReference type="SUPFAM" id="SSF52738">
    <property type="entry name" value="Methylesterase CheB, C-terminal domain"/>
    <property type="match status" value="1"/>
</dbReference>
<dbReference type="InterPro" id="IPR035909">
    <property type="entry name" value="CheB_C"/>
</dbReference>
<dbReference type="SMART" id="SM00388">
    <property type="entry name" value="HisKA"/>
    <property type="match status" value="1"/>
</dbReference>
<dbReference type="InterPro" id="IPR001610">
    <property type="entry name" value="PAC"/>
</dbReference>
<dbReference type="PROSITE" id="PS50122">
    <property type="entry name" value="CHEB"/>
    <property type="match status" value="1"/>
</dbReference>
<dbReference type="Gene3D" id="3.30.565.10">
    <property type="entry name" value="Histidine kinase-like ATPase, C-terminal domain"/>
    <property type="match status" value="1"/>
</dbReference>
<dbReference type="GO" id="GO:0000156">
    <property type="term" value="F:phosphorelay response regulator activity"/>
    <property type="evidence" value="ECO:0007669"/>
    <property type="project" value="InterPro"/>
</dbReference>
<evidence type="ECO:0000313" key="12">
    <source>
        <dbReference type="EMBL" id="MBE9116428.1"/>
    </source>
</evidence>
<dbReference type="InterPro" id="IPR000014">
    <property type="entry name" value="PAS"/>
</dbReference>
<dbReference type="PANTHER" id="PTHR24422:SF27">
    <property type="entry name" value="PROTEIN-GLUTAMATE O-METHYLTRANSFERASE"/>
    <property type="match status" value="1"/>
</dbReference>
<feature type="coiled-coil region" evidence="5">
    <location>
        <begin position="655"/>
        <end position="738"/>
    </location>
</feature>
<dbReference type="Pfam" id="PF01739">
    <property type="entry name" value="CheR"/>
    <property type="match status" value="1"/>
</dbReference>
<dbReference type="Pfam" id="PF01339">
    <property type="entry name" value="CheB_methylest"/>
    <property type="match status" value="1"/>
</dbReference>
<dbReference type="PRINTS" id="PR00996">
    <property type="entry name" value="CHERMTFRASE"/>
</dbReference>
<dbReference type="SUPFAM" id="SSF55874">
    <property type="entry name" value="ATPase domain of HSP90 chaperone/DNA topoisomerase II/histidine kinase"/>
    <property type="match status" value="1"/>
</dbReference>
<dbReference type="EC" id="2.7.13.3" evidence="2"/>
<feature type="domain" description="PAC" evidence="9">
    <location>
        <begin position="798"/>
        <end position="849"/>
    </location>
</feature>
<proteinExistence type="predicted"/>
<dbReference type="RefSeq" id="WP_194029522.1">
    <property type="nucleotide sequence ID" value="NZ_JADEWZ010000014.1"/>
</dbReference>
<dbReference type="PROSITE" id="PS50112">
    <property type="entry name" value="PAS"/>
    <property type="match status" value="2"/>
</dbReference>
<dbReference type="NCBIfam" id="TIGR00229">
    <property type="entry name" value="sensory_box"/>
    <property type="match status" value="2"/>
</dbReference>
<feature type="domain" description="CheR-type methyltransferase" evidence="11">
    <location>
        <begin position="213"/>
        <end position="487"/>
    </location>
</feature>
<dbReference type="SMART" id="SM00387">
    <property type="entry name" value="HATPase_c"/>
    <property type="match status" value="1"/>
</dbReference>
<dbReference type="InterPro" id="IPR003594">
    <property type="entry name" value="HATPase_dom"/>
</dbReference>
<dbReference type="Gene3D" id="3.40.50.150">
    <property type="entry name" value="Vaccinia Virus protein VP39"/>
    <property type="match status" value="1"/>
</dbReference>
<dbReference type="Pfam" id="PF03705">
    <property type="entry name" value="CheR_N"/>
    <property type="match status" value="1"/>
</dbReference>
<dbReference type="InterPro" id="IPR000700">
    <property type="entry name" value="PAS-assoc_C"/>
</dbReference>
<feature type="active site" evidence="4">
    <location>
        <position position="148"/>
    </location>
</feature>
<dbReference type="GO" id="GO:0008757">
    <property type="term" value="F:S-adenosylmethionine-dependent methyltransferase activity"/>
    <property type="evidence" value="ECO:0007669"/>
    <property type="project" value="InterPro"/>
</dbReference>
<dbReference type="InterPro" id="IPR013655">
    <property type="entry name" value="PAS_fold_3"/>
</dbReference>
<dbReference type="CDD" id="cd16434">
    <property type="entry name" value="CheB-CheR_fusion"/>
    <property type="match status" value="1"/>
</dbReference>
<keyword evidence="5" id="KW-0175">Coiled coil</keyword>
<dbReference type="EMBL" id="JADEWZ010000014">
    <property type="protein sequence ID" value="MBE9116428.1"/>
    <property type="molecule type" value="Genomic_DNA"/>
</dbReference>
<evidence type="ECO:0000256" key="5">
    <source>
        <dbReference type="SAM" id="Coils"/>
    </source>
</evidence>
<feature type="active site" evidence="4">
    <location>
        <position position="27"/>
    </location>
</feature>
<dbReference type="PROSITE" id="PS50123">
    <property type="entry name" value="CHER"/>
    <property type="match status" value="1"/>
</dbReference>
<feature type="domain" description="Histidine kinase" evidence="7">
    <location>
        <begin position="1152"/>
        <end position="1382"/>
    </location>
</feature>
<dbReference type="Gene3D" id="3.30.450.20">
    <property type="entry name" value="PAS domain"/>
    <property type="match status" value="3"/>
</dbReference>
<dbReference type="InterPro" id="IPR035965">
    <property type="entry name" value="PAS-like_dom_sf"/>
</dbReference>
<comment type="catalytic activity">
    <reaction evidence="1">
        <text>ATP + protein L-histidine = ADP + protein N-phospho-L-histidine.</text>
        <dbReference type="EC" id="2.7.13.3"/>
    </reaction>
</comment>
<dbReference type="InterPro" id="IPR022641">
    <property type="entry name" value="CheR_N"/>
</dbReference>
<dbReference type="CDD" id="cd00130">
    <property type="entry name" value="PAS"/>
    <property type="match status" value="2"/>
</dbReference>
<dbReference type="GO" id="GO:0005737">
    <property type="term" value="C:cytoplasm"/>
    <property type="evidence" value="ECO:0007669"/>
    <property type="project" value="InterPro"/>
</dbReference>
<dbReference type="PROSITE" id="PS50109">
    <property type="entry name" value="HIS_KIN"/>
    <property type="match status" value="1"/>
</dbReference>
<feature type="domain" description="PAS" evidence="8">
    <location>
        <begin position="1016"/>
        <end position="1086"/>
    </location>
</feature>
<dbReference type="Pfam" id="PF00512">
    <property type="entry name" value="HisKA"/>
    <property type="match status" value="1"/>
</dbReference>
<dbReference type="Gene3D" id="3.40.50.180">
    <property type="entry name" value="Methylesterase CheB, C-terminal domain"/>
    <property type="match status" value="1"/>
</dbReference>
<dbReference type="InterPro" id="IPR000780">
    <property type="entry name" value="CheR_MeTrfase"/>
</dbReference>
<evidence type="ECO:0000256" key="3">
    <source>
        <dbReference type="ARBA" id="ARBA00022777"/>
    </source>
</evidence>
<protein>
    <recommendedName>
        <fullName evidence="2">histidine kinase</fullName>
        <ecNumber evidence="2">2.7.13.3</ecNumber>
    </recommendedName>
</protein>
<keyword evidence="4" id="KW-0145">Chemotaxis</keyword>
<dbReference type="SMART" id="SM00086">
    <property type="entry name" value="PAC"/>
    <property type="match status" value="2"/>
</dbReference>
<feature type="active site" evidence="4">
    <location>
        <position position="54"/>
    </location>
</feature>
<dbReference type="PROSITE" id="PS50113">
    <property type="entry name" value="PAC"/>
    <property type="match status" value="3"/>
</dbReference>
<keyword evidence="3" id="KW-0808">Transferase</keyword>
<evidence type="ECO:0000256" key="1">
    <source>
        <dbReference type="ARBA" id="ARBA00000085"/>
    </source>
</evidence>
<dbReference type="SMART" id="SM00138">
    <property type="entry name" value="MeTrc"/>
    <property type="match status" value="1"/>
</dbReference>
<feature type="coiled-coil region" evidence="5">
    <location>
        <begin position="837"/>
        <end position="874"/>
    </location>
</feature>
<keyword evidence="3" id="KW-0418">Kinase</keyword>
<dbReference type="CDD" id="cd00082">
    <property type="entry name" value="HisKA"/>
    <property type="match status" value="1"/>
</dbReference>
<evidence type="ECO:0000256" key="2">
    <source>
        <dbReference type="ARBA" id="ARBA00012438"/>
    </source>
</evidence>
<dbReference type="Pfam" id="PF08447">
    <property type="entry name" value="PAS_3"/>
    <property type="match status" value="2"/>
</dbReference>
<feature type="domain" description="PAS" evidence="8">
    <location>
        <begin position="889"/>
        <end position="959"/>
    </location>
</feature>
<evidence type="ECO:0000259" key="10">
    <source>
        <dbReference type="PROSITE" id="PS50122"/>
    </source>
</evidence>
<sequence length="1494" mass="171342">MSARNFEPEQIPPHRNNNFFIAGIGASAGGLRALEEFFENMPVDSGAAFVVIQHLSPDFKSLMKELLQRRTRMAVHRVTDGMIVEPNSVYLIPPKNNLIVANRRLCLLERQGRDRKELNFPINIFFESLAQNYAEQAIGVVLSGTGSDGTNGLRAINEAGGIVMVQDPATAEFDGMPETAIATGIADRILSPQALAQAIDQLARSPLNAEGLKENQAMQLDAYKLQRITKILAKYEEIDFSHYKTSTLNRRIHRRRLISHCQTLEDYTRLLEGSPEERRILHRDLLVSVTHFFRNPKAWKFLEIEVIPLLIEQAQPNEELRCWVTACATGEEAYSLAILIDDAIARANKPLSFKIFATDIDRQALEKSAKGIYPETIANEIDPDRLQRYFIRKEQSYQVVRQLRKKLLFTAQNLTKDTGFMRMNLVTCRNVLIYMQPNLQQQVLRNLHFSLTSKGILFLGESETLGALEEEFQVLERKGKIYQKRRDIRLPFSTERFQQTPPKSPLQPIPQETSSPRLEPMLDKAFSGFLIERKATCLLVDRENQLLYIFNNSLEVLKFSTGRTTNDLTKLVLAPLQLPLITALYRAQRERCPITYTGIKLDESDEGKYVNLQVTYHEMKKLVGDFFAVVIQEDVQFQPLEREPFQVEEEVPQRIMELEDQLQQNRQNLQTIIEELETTNEELQSTNEELTASNEELQSTNEELHSVNEELYAVNAEFQAKIEELTELNNDIDNLLRSTDIGVIFLDRELKIRKFTPTATLAINLVTSDIDRPLEHITQNFHCSDFLKLLNTVLDTKRAVERKIKLTQNGLNLLMRVNPYLQEDGYLDGVVLIFIDIDEIERTQEQLQSEIRDRQQAEAKIIQLNQELEERVCQRTAELEAANHATQESEERFRNAFEQAAVGIAHVAPDGKWLRVNRKLCEIVGYTQEELISLTFQDLTHPDDLDADLGYVQQVLVGEIPTYDMDKRYIHKNGAVVWIHLTVSLVRDTQREPKYFISVIQDVSKRKAAEAHSKESELRFRQLADTAPVFIWMSDTEKHRTYFNQPWLDFTGQSLEDVLGEGWLHNIHPDDRQRCQETYESNFDARQPFEIEYRLQRWNGAYRWLLDRGIPRFNPNENFLGYIGSCLDITEIKTVREKLQYANQAKSTFIANMNHELRTPLNAILGSAHILQNDSQLTESQRNGINLIHQSGQHLQTLINDILYLAKIESGKLKLELHDFQFSSFLDDLVAIVRVRAENQGITLNYCPLSSLPNVTHSSEIRLRQVLLNLLSNAIKFTSKGSVTFTVGYVRYFESNPIENSPQTQDKIRFQIEDEGIGIPADKLANIFLPFEQLQDSQSLNEGTGLGLTISRNILQQMGSQIKVESVVGKGSFFWFDLDLPEVKSRARTAQQIPKESSRSLDNSLLVDTAVEEVEEKPLEERASKTLFEATPPQQELKHLLDLVTKGDIRASLTLVAEWEKDNSAGLPFIQKLRSLAESFQLDRLQKLIQTYIK</sequence>
<dbReference type="SMART" id="SM00091">
    <property type="entry name" value="PAS"/>
    <property type="match status" value="3"/>
</dbReference>
<dbReference type="FunFam" id="3.30.450.20:FF:000099">
    <property type="entry name" value="Sensory box sensor histidine kinase"/>
    <property type="match status" value="1"/>
</dbReference>
<keyword evidence="13" id="KW-1185">Reference proteome</keyword>
<dbReference type="Proteomes" id="UP000654482">
    <property type="component" value="Unassembled WGS sequence"/>
</dbReference>
<dbReference type="InterPro" id="IPR036890">
    <property type="entry name" value="HATPase_C_sf"/>
</dbReference>
<evidence type="ECO:0000256" key="6">
    <source>
        <dbReference type="SAM" id="MobiDB-lite"/>
    </source>
</evidence>
<dbReference type="GO" id="GO:0000155">
    <property type="term" value="F:phosphorelay sensor kinase activity"/>
    <property type="evidence" value="ECO:0007669"/>
    <property type="project" value="InterPro"/>
</dbReference>